<dbReference type="InterPro" id="IPR051809">
    <property type="entry name" value="Plant_receptor-like_S/T_kinase"/>
</dbReference>
<evidence type="ECO:0000259" key="7">
    <source>
        <dbReference type="PROSITE" id="PS50011"/>
    </source>
</evidence>
<feature type="domain" description="Protein kinase" evidence="7">
    <location>
        <begin position="1"/>
        <end position="177"/>
    </location>
</feature>
<sequence length="177" mass="19352">MRFGSVYKAVLDDEKGIVVAVKVVNLEVRGASKTFMAECRALGGIRHRNLVKLVSVCDSVDFKGKDFKALVYEFKVNGSLDKWLHNNEEGSSEDLKCLVSYSSSEEAFQSTSDSDSDSDWEVPGEYIEGNILAGAVARGEGVQDFAVETEAQEMELDPVTQETEDRAVAVVDAQLMG</sequence>
<dbReference type="PANTHER" id="PTHR27008:SF596">
    <property type="entry name" value="OS02G0215500 PROTEIN"/>
    <property type="match status" value="1"/>
</dbReference>
<organism evidence="8">
    <name type="scientific">Salvia splendens</name>
    <name type="common">Scarlet sage</name>
    <dbReference type="NCBI Taxonomy" id="180675"/>
    <lineage>
        <taxon>Eukaryota</taxon>
        <taxon>Viridiplantae</taxon>
        <taxon>Streptophyta</taxon>
        <taxon>Embryophyta</taxon>
        <taxon>Tracheophyta</taxon>
        <taxon>Spermatophyta</taxon>
        <taxon>Magnoliopsida</taxon>
        <taxon>eudicotyledons</taxon>
        <taxon>Gunneridae</taxon>
        <taxon>Pentapetalae</taxon>
        <taxon>asterids</taxon>
        <taxon>lamiids</taxon>
        <taxon>Lamiales</taxon>
        <taxon>Lamiaceae</taxon>
        <taxon>Nepetoideae</taxon>
        <taxon>Mentheae</taxon>
        <taxon>Salviinae</taxon>
        <taxon>Salvia</taxon>
        <taxon>Salvia subgen. Calosphace</taxon>
        <taxon>core Calosphace</taxon>
    </lineage>
</organism>
<dbReference type="PROSITE" id="PS50011">
    <property type="entry name" value="PROTEIN_KINASE_DOM"/>
    <property type="match status" value="1"/>
</dbReference>
<keyword evidence="3" id="KW-0812">Transmembrane</keyword>
<comment type="subcellular location">
    <subcellularLocation>
        <location evidence="1">Membrane</location>
    </subcellularLocation>
</comment>
<evidence type="ECO:0000256" key="6">
    <source>
        <dbReference type="ARBA" id="ARBA00023136"/>
    </source>
</evidence>
<dbReference type="Gene3D" id="1.10.510.10">
    <property type="entry name" value="Transferase(Phosphotransferase) domain 1"/>
    <property type="match status" value="1"/>
</dbReference>
<evidence type="ECO:0000256" key="1">
    <source>
        <dbReference type="ARBA" id="ARBA00004370"/>
    </source>
</evidence>
<evidence type="ECO:0000256" key="4">
    <source>
        <dbReference type="ARBA" id="ARBA00022737"/>
    </source>
</evidence>
<evidence type="ECO:0000313" key="9">
    <source>
        <dbReference type="Proteomes" id="UP000298416"/>
    </source>
</evidence>
<dbReference type="Proteomes" id="UP000298416">
    <property type="component" value="Unassembled WGS sequence"/>
</dbReference>
<keyword evidence="9" id="KW-1185">Reference proteome</keyword>
<dbReference type="Pfam" id="PF07714">
    <property type="entry name" value="PK_Tyr_Ser-Thr"/>
    <property type="match status" value="1"/>
</dbReference>
<keyword evidence="4" id="KW-0677">Repeat</keyword>
<keyword evidence="5" id="KW-1133">Transmembrane helix</keyword>
<dbReference type="GO" id="GO:0016020">
    <property type="term" value="C:membrane"/>
    <property type="evidence" value="ECO:0007669"/>
    <property type="project" value="UniProtKB-SubCell"/>
</dbReference>
<keyword evidence="6" id="KW-0472">Membrane</keyword>
<accession>A0A8X8YSB8</accession>
<gene>
    <name evidence="8" type="ORF">SASPL_100233</name>
</gene>
<dbReference type="PANTHER" id="PTHR27008">
    <property type="entry name" value="OS04G0122200 PROTEIN"/>
    <property type="match status" value="1"/>
</dbReference>
<evidence type="ECO:0000256" key="5">
    <source>
        <dbReference type="ARBA" id="ARBA00022989"/>
    </source>
</evidence>
<evidence type="ECO:0000256" key="3">
    <source>
        <dbReference type="ARBA" id="ARBA00022692"/>
    </source>
</evidence>
<proteinExistence type="predicted"/>
<evidence type="ECO:0000313" key="8">
    <source>
        <dbReference type="EMBL" id="KAG6435361.1"/>
    </source>
</evidence>
<dbReference type="InterPro" id="IPR001245">
    <property type="entry name" value="Ser-Thr/Tyr_kinase_cat_dom"/>
</dbReference>
<evidence type="ECO:0000256" key="2">
    <source>
        <dbReference type="ARBA" id="ARBA00022614"/>
    </source>
</evidence>
<dbReference type="GO" id="GO:0004672">
    <property type="term" value="F:protein kinase activity"/>
    <property type="evidence" value="ECO:0007669"/>
    <property type="project" value="InterPro"/>
</dbReference>
<protein>
    <recommendedName>
        <fullName evidence="7">Protein kinase domain-containing protein</fullName>
    </recommendedName>
</protein>
<dbReference type="InterPro" id="IPR000719">
    <property type="entry name" value="Prot_kinase_dom"/>
</dbReference>
<dbReference type="AlphaFoldDB" id="A0A8X8YSB8"/>
<name>A0A8X8YSB8_SALSN</name>
<dbReference type="GO" id="GO:0005524">
    <property type="term" value="F:ATP binding"/>
    <property type="evidence" value="ECO:0007669"/>
    <property type="project" value="InterPro"/>
</dbReference>
<dbReference type="EMBL" id="PNBA02000001">
    <property type="protein sequence ID" value="KAG6435361.1"/>
    <property type="molecule type" value="Genomic_DNA"/>
</dbReference>
<reference evidence="8" key="1">
    <citation type="submission" date="2018-01" db="EMBL/GenBank/DDBJ databases">
        <authorList>
            <person name="Mao J.F."/>
        </authorList>
    </citation>
    <scope>NUCLEOTIDE SEQUENCE</scope>
    <source>
        <strain evidence="8">Huo1</strain>
        <tissue evidence="8">Leaf</tissue>
    </source>
</reference>
<keyword evidence="2" id="KW-0433">Leucine-rich repeat</keyword>
<comment type="caution">
    <text evidence="8">The sequence shown here is derived from an EMBL/GenBank/DDBJ whole genome shotgun (WGS) entry which is preliminary data.</text>
</comment>
<reference evidence="8" key="2">
    <citation type="submission" date="2020-08" db="EMBL/GenBank/DDBJ databases">
        <title>Plant Genome Project.</title>
        <authorList>
            <person name="Zhang R.-G."/>
        </authorList>
    </citation>
    <scope>NUCLEOTIDE SEQUENCE</scope>
    <source>
        <strain evidence="8">Huo1</strain>
        <tissue evidence="8">Leaf</tissue>
    </source>
</reference>
<dbReference type="SUPFAM" id="SSF56112">
    <property type="entry name" value="Protein kinase-like (PK-like)"/>
    <property type="match status" value="1"/>
</dbReference>
<dbReference type="InterPro" id="IPR011009">
    <property type="entry name" value="Kinase-like_dom_sf"/>
</dbReference>